<dbReference type="EMBL" id="GBRH01271827">
    <property type="protein sequence ID" value="JAD26068.1"/>
    <property type="molecule type" value="Transcribed_RNA"/>
</dbReference>
<reference evidence="1" key="1">
    <citation type="submission" date="2014-09" db="EMBL/GenBank/DDBJ databases">
        <authorList>
            <person name="Magalhaes I.L.F."/>
            <person name="Oliveira U."/>
            <person name="Santos F.R."/>
            <person name="Vidigal T.H.D.A."/>
            <person name="Brescovit A.D."/>
            <person name="Santos A.J."/>
        </authorList>
    </citation>
    <scope>NUCLEOTIDE SEQUENCE</scope>
    <source>
        <tissue evidence="1">Shoot tissue taken approximately 20 cm above the soil surface</tissue>
    </source>
</reference>
<proteinExistence type="predicted"/>
<name>A0A0A8YKI4_ARUDO</name>
<organism evidence="1">
    <name type="scientific">Arundo donax</name>
    <name type="common">Giant reed</name>
    <name type="synonym">Donax arundinaceus</name>
    <dbReference type="NCBI Taxonomy" id="35708"/>
    <lineage>
        <taxon>Eukaryota</taxon>
        <taxon>Viridiplantae</taxon>
        <taxon>Streptophyta</taxon>
        <taxon>Embryophyta</taxon>
        <taxon>Tracheophyta</taxon>
        <taxon>Spermatophyta</taxon>
        <taxon>Magnoliopsida</taxon>
        <taxon>Liliopsida</taxon>
        <taxon>Poales</taxon>
        <taxon>Poaceae</taxon>
        <taxon>PACMAD clade</taxon>
        <taxon>Arundinoideae</taxon>
        <taxon>Arundineae</taxon>
        <taxon>Arundo</taxon>
    </lineage>
</organism>
<dbReference type="AlphaFoldDB" id="A0A0A8YKI4"/>
<protein>
    <submittedName>
        <fullName evidence="1">Uncharacterized protein</fullName>
    </submittedName>
</protein>
<accession>A0A0A8YKI4</accession>
<reference evidence="1" key="2">
    <citation type="journal article" date="2015" name="Data Brief">
        <title>Shoot transcriptome of the giant reed, Arundo donax.</title>
        <authorList>
            <person name="Barrero R.A."/>
            <person name="Guerrero F.D."/>
            <person name="Moolhuijzen P."/>
            <person name="Goolsby J.A."/>
            <person name="Tidwell J."/>
            <person name="Bellgard S.E."/>
            <person name="Bellgard M.I."/>
        </authorList>
    </citation>
    <scope>NUCLEOTIDE SEQUENCE</scope>
    <source>
        <tissue evidence="1">Shoot tissue taken approximately 20 cm above the soil surface</tissue>
    </source>
</reference>
<evidence type="ECO:0000313" key="1">
    <source>
        <dbReference type="EMBL" id="JAD26068.1"/>
    </source>
</evidence>
<sequence>MPSAADLDGRCGTRLLAGHLGERKKDGVPRVGRGATEFFQARGADKGGGGLFHTLVTTNEVDFHFNLPGCLN</sequence>